<dbReference type="Proteomes" id="UP000315925">
    <property type="component" value="Chromosome"/>
</dbReference>
<accession>A0A516TJX0</accession>
<evidence type="ECO:0000313" key="2">
    <source>
        <dbReference type="Proteomes" id="UP000315925"/>
    </source>
</evidence>
<dbReference type="KEGG" id="mkc:kam1_251"/>
<name>A0A516TJX0_9BACT</name>
<gene>
    <name evidence="1" type="ORF">kam1_251</name>
</gene>
<dbReference type="RefSeq" id="WP_161792045.1">
    <property type="nucleotide sequence ID" value="NZ_CP037899.1"/>
</dbReference>
<sequence length="58" mass="6602">MARADGEPITVEPYLALPEDFPALLNEYGELKKAPLSDEFQNYKRSQLFRILSHHGAN</sequence>
<dbReference type="EMBL" id="CP037899">
    <property type="protein sequence ID" value="QDQ41506.1"/>
    <property type="molecule type" value="Genomic_DNA"/>
</dbReference>
<reference evidence="2" key="1">
    <citation type="submission" date="2019-03" db="EMBL/GenBank/DDBJ databases">
        <title>Complete genome of Methylacidiphilum kamchatkense Kam1.</title>
        <authorList>
            <person name="Kruse T."/>
            <person name="Murarilal Ratnadevi C."/>
            <person name="Erikstad H.-A."/>
            <person name="Birkeland N.-K."/>
        </authorList>
    </citation>
    <scope>NUCLEOTIDE SEQUENCE [LARGE SCALE GENOMIC DNA]</scope>
    <source>
        <strain evidence="2">kam1</strain>
    </source>
</reference>
<dbReference type="AlphaFoldDB" id="A0A516TJX0"/>
<organism evidence="1 2">
    <name type="scientific">Methylacidiphilum kamchatkense Kam1</name>
    <dbReference type="NCBI Taxonomy" id="1202785"/>
    <lineage>
        <taxon>Bacteria</taxon>
        <taxon>Pseudomonadati</taxon>
        <taxon>Verrucomicrobiota</taxon>
        <taxon>Methylacidiphilae</taxon>
        <taxon>Methylacidiphilales</taxon>
        <taxon>Methylacidiphilaceae</taxon>
        <taxon>Methylacidiphilum (ex Ratnadevi et al. 2023)</taxon>
    </lineage>
</organism>
<proteinExistence type="predicted"/>
<dbReference type="OrthoDB" id="32850at74201"/>
<protein>
    <submittedName>
        <fullName evidence="1">Uncharacterized protein</fullName>
    </submittedName>
</protein>
<evidence type="ECO:0000313" key="1">
    <source>
        <dbReference type="EMBL" id="QDQ41506.1"/>
    </source>
</evidence>